<dbReference type="Gene3D" id="1.10.10.410">
    <property type="match status" value="1"/>
</dbReference>
<dbReference type="FunFam" id="1.10.150.380:FF:000001">
    <property type="entry name" value="Aspartyl/glutamyl-tRNA(Asn/Gln) amidotransferase subunit B"/>
    <property type="match status" value="1"/>
</dbReference>
<accession>A0A8J6N363</accession>
<dbReference type="InterPro" id="IPR014746">
    <property type="entry name" value="Gln_synth/guanido_kin_cat_dom"/>
</dbReference>
<dbReference type="PANTHER" id="PTHR11659:SF0">
    <property type="entry name" value="GLUTAMYL-TRNA(GLN) AMIDOTRANSFERASE SUBUNIT B, MITOCHONDRIAL"/>
    <property type="match status" value="1"/>
</dbReference>
<dbReference type="GO" id="GO:0050567">
    <property type="term" value="F:glutaminyl-tRNA synthase (glutamine-hydrolyzing) activity"/>
    <property type="evidence" value="ECO:0007669"/>
    <property type="project" value="UniProtKB-UniRule"/>
</dbReference>
<dbReference type="InterPro" id="IPR004413">
    <property type="entry name" value="GatB"/>
</dbReference>
<comment type="catalytic activity">
    <reaction evidence="9 11">
        <text>L-aspartyl-tRNA(Asn) + L-glutamine + ATP + H2O = L-asparaginyl-tRNA(Asn) + L-glutamate + ADP + phosphate + 2 H(+)</text>
        <dbReference type="Rhea" id="RHEA:14513"/>
        <dbReference type="Rhea" id="RHEA-COMP:9674"/>
        <dbReference type="Rhea" id="RHEA-COMP:9677"/>
        <dbReference type="ChEBI" id="CHEBI:15377"/>
        <dbReference type="ChEBI" id="CHEBI:15378"/>
        <dbReference type="ChEBI" id="CHEBI:29985"/>
        <dbReference type="ChEBI" id="CHEBI:30616"/>
        <dbReference type="ChEBI" id="CHEBI:43474"/>
        <dbReference type="ChEBI" id="CHEBI:58359"/>
        <dbReference type="ChEBI" id="CHEBI:78515"/>
        <dbReference type="ChEBI" id="CHEBI:78516"/>
        <dbReference type="ChEBI" id="CHEBI:456216"/>
    </reaction>
</comment>
<dbReference type="EC" id="6.3.5.-" evidence="11"/>
<keyword evidence="5 11" id="KW-0547">Nucleotide-binding</keyword>
<dbReference type="GO" id="GO:0006412">
    <property type="term" value="P:translation"/>
    <property type="evidence" value="ECO:0007669"/>
    <property type="project" value="UniProtKB-UniRule"/>
</dbReference>
<organism evidence="13 14">
    <name type="scientific">Candidatus Desulfaltia bathyphila</name>
    <dbReference type="NCBI Taxonomy" id="2841697"/>
    <lineage>
        <taxon>Bacteria</taxon>
        <taxon>Pseudomonadati</taxon>
        <taxon>Thermodesulfobacteriota</taxon>
        <taxon>Desulfobacteria</taxon>
        <taxon>Desulfobacterales</taxon>
        <taxon>Desulfobacterales incertae sedis</taxon>
        <taxon>Candidatus Desulfaltia</taxon>
    </lineage>
</organism>
<keyword evidence="6 11" id="KW-0067">ATP-binding</keyword>
<dbReference type="InterPro" id="IPR018027">
    <property type="entry name" value="Asn/Gln_amidotransferase"/>
</dbReference>
<dbReference type="SUPFAM" id="SSF55931">
    <property type="entry name" value="Glutamine synthetase/guanido kinase"/>
    <property type="match status" value="1"/>
</dbReference>
<comment type="subunit">
    <text evidence="2 11">Heterotrimer of A, B and C subunits.</text>
</comment>
<dbReference type="InterPro" id="IPR017958">
    <property type="entry name" value="Gln-tRNA_amidoTrfase_suB_CS"/>
</dbReference>
<evidence type="ECO:0000313" key="13">
    <source>
        <dbReference type="EMBL" id="MBC8198725.1"/>
    </source>
</evidence>
<keyword evidence="7 11" id="KW-0648">Protein biosynthesis</keyword>
<dbReference type="PROSITE" id="PS01234">
    <property type="entry name" value="GATB"/>
    <property type="match status" value="1"/>
</dbReference>
<dbReference type="NCBIfam" id="NF004014">
    <property type="entry name" value="PRK05477.1-4"/>
    <property type="match status" value="1"/>
</dbReference>
<dbReference type="NCBIfam" id="TIGR00133">
    <property type="entry name" value="gatB"/>
    <property type="match status" value="1"/>
</dbReference>
<evidence type="ECO:0000256" key="10">
    <source>
        <dbReference type="ARBA" id="ARBA00047913"/>
    </source>
</evidence>
<dbReference type="NCBIfam" id="NF004012">
    <property type="entry name" value="PRK05477.1-2"/>
    <property type="match status" value="1"/>
</dbReference>
<evidence type="ECO:0000259" key="12">
    <source>
        <dbReference type="SMART" id="SM00845"/>
    </source>
</evidence>
<dbReference type="Pfam" id="PF02637">
    <property type="entry name" value="GatB_Yqey"/>
    <property type="match status" value="1"/>
</dbReference>
<keyword evidence="4 11" id="KW-0436">Ligase</keyword>
<comment type="function">
    <text evidence="8 11">Allows the formation of correctly charged Asn-tRNA(Asn) or Gln-tRNA(Gln) through the transamidation of misacylated Asp-tRNA(Asn) or Glu-tRNA(Gln) in organisms which lack either or both of asparaginyl-tRNA or glutaminyl-tRNA synthetases. The reaction takes place in the presence of glutamine and ATP through an activated phospho-Asp-tRNA(Asn) or phospho-Glu-tRNA(Gln).</text>
</comment>
<evidence type="ECO:0000256" key="6">
    <source>
        <dbReference type="ARBA" id="ARBA00022840"/>
    </source>
</evidence>
<dbReference type="NCBIfam" id="NF004015">
    <property type="entry name" value="PRK05477.1-5"/>
    <property type="match status" value="1"/>
</dbReference>
<dbReference type="HAMAP" id="MF_00121">
    <property type="entry name" value="GatB"/>
    <property type="match status" value="1"/>
</dbReference>
<evidence type="ECO:0000256" key="2">
    <source>
        <dbReference type="ARBA" id="ARBA00011123"/>
    </source>
</evidence>
<dbReference type="AlphaFoldDB" id="A0A8J6N363"/>
<evidence type="ECO:0000256" key="5">
    <source>
        <dbReference type="ARBA" id="ARBA00022741"/>
    </source>
</evidence>
<dbReference type="GO" id="GO:0005524">
    <property type="term" value="F:ATP binding"/>
    <property type="evidence" value="ECO:0007669"/>
    <property type="project" value="UniProtKB-KW"/>
</dbReference>
<dbReference type="InterPro" id="IPR017959">
    <property type="entry name" value="Asn/Gln-tRNA_amidoTrfase_suB/E"/>
</dbReference>
<dbReference type="SUPFAM" id="SSF89095">
    <property type="entry name" value="GatB/YqeY motif"/>
    <property type="match status" value="1"/>
</dbReference>
<dbReference type="InterPro" id="IPR023168">
    <property type="entry name" value="GatB_Yqey_C_2"/>
</dbReference>
<dbReference type="GO" id="GO:0070681">
    <property type="term" value="P:glutaminyl-tRNAGln biosynthesis via transamidation"/>
    <property type="evidence" value="ECO:0007669"/>
    <property type="project" value="TreeGrafter"/>
</dbReference>
<proteinExistence type="inferred from homology"/>
<evidence type="ECO:0000256" key="3">
    <source>
        <dbReference type="ARBA" id="ARBA00016923"/>
    </source>
</evidence>
<dbReference type="PANTHER" id="PTHR11659">
    <property type="entry name" value="GLUTAMYL-TRNA GLN AMIDOTRANSFERASE SUBUNIT B MITOCHONDRIAL AND PROKARYOTIC PET112-RELATED"/>
    <property type="match status" value="1"/>
</dbReference>
<comment type="caution">
    <text evidence="13">The sequence shown here is derived from an EMBL/GenBank/DDBJ whole genome shotgun (WGS) entry which is preliminary data.</text>
</comment>
<name>A0A8J6N363_9BACT</name>
<evidence type="ECO:0000313" key="14">
    <source>
        <dbReference type="Proteomes" id="UP000603545"/>
    </source>
</evidence>
<evidence type="ECO:0000256" key="4">
    <source>
        <dbReference type="ARBA" id="ARBA00022598"/>
    </source>
</evidence>
<sequence length="477" mass="53643">MQFEPVIGLEVHAQLKTKTKIFCNCSTSFGAPPNTHACPVCLGMPGALPALNKKVVEYSLRTALATNCKINRESRFARKNYFYPDLPKGYQISQYELPIAEHGFLKIETDGVKKKIGITRIHMEEDAGKLTHDPDRPFSMVDFNRTGVPLIEIVSEPDIRSPEEAGAYLRQLRSIVRYLSICDGNMEEGSFRCDANVSIRPVGSETFGTRAELKNLNSFKHVEKALHYEIIRQREILVESGQVVQETRLWDPDKNRTTSMRSKEEAHDYRYFPDPDLLPLVIDDNWINDVRESLPELPSAKRNRFIKEFSLSSENANVLTSSRDIAEYFEECVKEFPNPKQACNWIMGELLGLLNAEGKTINESPISASEFAGLLKLIDEGVISGKIAKTVFEEMAQTGKAPEKIVKEKGLVQVTDISAIEEVISKVLANNPKEVESYKNGKTKLLGFFVGQVMKETKGKANPKIVNEVLKKKLQVS</sequence>
<evidence type="ECO:0000256" key="7">
    <source>
        <dbReference type="ARBA" id="ARBA00022917"/>
    </source>
</evidence>
<dbReference type="FunFam" id="1.10.10.410:FF:000001">
    <property type="entry name" value="Aspartyl/glutamyl-tRNA(Asn/Gln) amidotransferase subunit B"/>
    <property type="match status" value="1"/>
</dbReference>
<evidence type="ECO:0000256" key="1">
    <source>
        <dbReference type="ARBA" id="ARBA00005306"/>
    </source>
</evidence>
<dbReference type="InterPro" id="IPR003789">
    <property type="entry name" value="Asn/Gln_tRNA_amidoTrase-B-like"/>
</dbReference>
<dbReference type="InterPro" id="IPR042114">
    <property type="entry name" value="GatB_C_1"/>
</dbReference>
<dbReference type="EMBL" id="JACNLL010000022">
    <property type="protein sequence ID" value="MBC8198725.1"/>
    <property type="molecule type" value="Genomic_DNA"/>
</dbReference>
<dbReference type="Pfam" id="PF02934">
    <property type="entry name" value="GatB_N"/>
    <property type="match status" value="1"/>
</dbReference>
<dbReference type="InterPro" id="IPR006075">
    <property type="entry name" value="Asn/Gln-tRNA_Trfase_suB/E_cat"/>
</dbReference>
<feature type="domain" description="Asn/Gln amidotransferase" evidence="12">
    <location>
        <begin position="327"/>
        <end position="474"/>
    </location>
</feature>
<evidence type="ECO:0000256" key="11">
    <source>
        <dbReference type="HAMAP-Rule" id="MF_00121"/>
    </source>
</evidence>
<dbReference type="Gene3D" id="1.10.150.380">
    <property type="entry name" value="GatB domain, N-terminal subdomain"/>
    <property type="match status" value="1"/>
</dbReference>
<dbReference type="SMART" id="SM00845">
    <property type="entry name" value="GatB_Yqey"/>
    <property type="match status" value="1"/>
</dbReference>
<dbReference type="Proteomes" id="UP000603545">
    <property type="component" value="Unassembled WGS sequence"/>
</dbReference>
<comment type="similarity">
    <text evidence="1 11">Belongs to the GatB/GatE family. GatB subfamily.</text>
</comment>
<protein>
    <recommendedName>
        <fullName evidence="3 11">Aspartyl/glutamyl-tRNA(Asn/Gln) amidotransferase subunit B</fullName>
        <shortName evidence="11">Asp/Glu-ADT subunit B</shortName>
        <ecNumber evidence="11">6.3.5.-</ecNumber>
    </recommendedName>
</protein>
<evidence type="ECO:0000256" key="8">
    <source>
        <dbReference type="ARBA" id="ARBA00024799"/>
    </source>
</evidence>
<comment type="catalytic activity">
    <reaction evidence="10 11">
        <text>L-glutamyl-tRNA(Gln) + L-glutamine + ATP + H2O = L-glutaminyl-tRNA(Gln) + L-glutamate + ADP + phosphate + H(+)</text>
        <dbReference type="Rhea" id="RHEA:17521"/>
        <dbReference type="Rhea" id="RHEA-COMP:9681"/>
        <dbReference type="Rhea" id="RHEA-COMP:9684"/>
        <dbReference type="ChEBI" id="CHEBI:15377"/>
        <dbReference type="ChEBI" id="CHEBI:15378"/>
        <dbReference type="ChEBI" id="CHEBI:29985"/>
        <dbReference type="ChEBI" id="CHEBI:30616"/>
        <dbReference type="ChEBI" id="CHEBI:43474"/>
        <dbReference type="ChEBI" id="CHEBI:58359"/>
        <dbReference type="ChEBI" id="CHEBI:78520"/>
        <dbReference type="ChEBI" id="CHEBI:78521"/>
        <dbReference type="ChEBI" id="CHEBI:456216"/>
    </reaction>
</comment>
<gene>
    <name evidence="11 13" type="primary">gatB</name>
    <name evidence="13" type="ORF">H8E80_01580</name>
</gene>
<evidence type="ECO:0000256" key="9">
    <source>
        <dbReference type="ARBA" id="ARBA00047380"/>
    </source>
</evidence>
<reference evidence="13 14" key="1">
    <citation type="submission" date="2020-08" db="EMBL/GenBank/DDBJ databases">
        <title>Bridging the membrane lipid divide: bacteria of the FCB group superphylum have the potential to synthesize archaeal ether lipids.</title>
        <authorList>
            <person name="Villanueva L."/>
            <person name="Von Meijenfeldt F.A.B."/>
            <person name="Westbye A.B."/>
            <person name="Yadav S."/>
            <person name="Hopmans E.C."/>
            <person name="Dutilh B.E."/>
            <person name="Sinninghe Damste J.S."/>
        </authorList>
    </citation>
    <scope>NUCLEOTIDE SEQUENCE [LARGE SCALE GENOMIC DNA]</scope>
    <source>
        <strain evidence="13">NIOZ-UU82</strain>
    </source>
</reference>